<evidence type="ECO:0000256" key="1">
    <source>
        <dbReference type="SAM" id="Phobius"/>
    </source>
</evidence>
<dbReference type="EMBL" id="MN740363">
    <property type="protein sequence ID" value="QHU02796.1"/>
    <property type="molecule type" value="Genomic_DNA"/>
</dbReference>
<organism evidence="2">
    <name type="scientific">viral metagenome</name>
    <dbReference type="NCBI Taxonomy" id="1070528"/>
    <lineage>
        <taxon>unclassified sequences</taxon>
        <taxon>metagenomes</taxon>
        <taxon>organismal metagenomes</taxon>
    </lineage>
</organism>
<evidence type="ECO:0008006" key="3">
    <source>
        <dbReference type="Google" id="ProtNLM"/>
    </source>
</evidence>
<reference evidence="2" key="1">
    <citation type="journal article" date="2020" name="Nature">
        <title>Giant virus diversity and host interactions through global metagenomics.</title>
        <authorList>
            <person name="Schulz F."/>
            <person name="Roux S."/>
            <person name="Paez-Espino D."/>
            <person name="Jungbluth S."/>
            <person name="Walsh D.A."/>
            <person name="Denef V.J."/>
            <person name="McMahon K.D."/>
            <person name="Konstantinidis K.T."/>
            <person name="Eloe-Fadrosh E.A."/>
            <person name="Kyrpides N.C."/>
            <person name="Woyke T."/>
        </authorList>
    </citation>
    <scope>NUCLEOTIDE SEQUENCE</scope>
    <source>
        <strain evidence="2">GVMAG-M-3300025880-76</strain>
    </source>
</reference>
<keyword evidence="1" id="KW-1133">Transmembrane helix</keyword>
<dbReference type="AlphaFoldDB" id="A0A6C0JDJ7"/>
<sequence length="223" mass="25798">MFNGLIYFSIIFTSICILIYNIFVRESDTLLHKDQDMITFNNVLTENEFNAVSDIVDKYRCKQEHTSKCSTYPLSVPHSTKVKDTIIYAVQNELEISMGKLIEQDKFPAEYRKYHTSSSGMDWHKDKAIYDTLYYECVFTLSNTSDSVFLYIDQYGNKQTIVTQPNMLICLTPGTVLHSVSQLTYGEREIIKFTVPFEGCGNNKNQEYRNELIKLNVVSSNHI</sequence>
<proteinExistence type="predicted"/>
<feature type="transmembrane region" description="Helical" evidence="1">
    <location>
        <begin position="6"/>
        <end position="24"/>
    </location>
</feature>
<name>A0A6C0JDJ7_9ZZZZ</name>
<evidence type="ECO:0000313" key="2">
    <source>
        <dbReference type="EMBL" id="QHU02796.1"/>
    </source>
</evidence>
<keyword evidence="1" id="KW-0812">Transmembrane</keyword>
<protein>
    <recommendedName>
        <fullName evidence="3">Fe2OG dioxygenase domain-containing protein</fullName>
    </recommendedName>
</protein>
<keyword evidence="1" id="KW-0472">Membrane</keyword>
<accession>A0A6C0JDJ7</accession>